<dbReference type="InterPro" id="IPR011990">
    <property type="entry name" value="TPR-like_helical_dom_sf"/>
</dbReference>
<gene>
    <name evidence="1" type="ORF">ALEPTO_LOCUS2816</name>
</gene>
<accession>A0A9N8WK92</accession>
<dbReference type="Gene3D" id="1.25.40.10">
    <property type="entry name" value="Tetratricopeptide repeat domain"/>
    <property type="match status" value="1"/>
</dbReference>
<protein>
    <submittedName>
        <fullName evidence="1">11834_t:CDS:1</fullName>
    </submittedName>
</protein>
<proteinExistence type="predicted"/>
<organism evidence="1 2">
    <name type="scientific">Ambispora leptoticha</name>
    <dbReference type="NCBI Taxonomy" id="144679"/>
    <lineage>
        <taxon>Eukaryota</taxon>
        <taxon>Fungi</taxon>
        <taxon>Fungi incertae sedis</taxon>
        <taxon>Mucoromycota</taxon>
        <taxon>Glomeromycotina</taxon>
        <taxon>Glomeromycetes</taxon>
        <taxon>Archaeosporales</taxon>
        <taxon>Ambisporaceae</taxon>
        <taxon>Ambispora</taxon>
    </lineage>
</organism>
<dbReference type="Proteomes" id="UP000789508">
    <property type="component" value="Unassembled WGS sequence"/>
</dbReference>
<evidence type="ECO:0000313" key="2">
    <source>
        <dbReference type="Proteomes" id="UP000789508"/>
    </source>
</evidence>
<comment type="caution">
    <text evidence="1">The sequence shown here is derived from an EMBL/GenBank/DDBJ whole genome shotgun (WGS) entry which is preliminary data.</text>
</comment>
<evidence type="ECO:0000313" key="1">
    <source>
        <dbReference type="EMBL" id="CAG8487640.1"/>
    </source>
</evidence>
<name>A0A9N8WK92_9GLOM</name>
<sequence length="234" mass="27055">LSQYHKDLGKEIKMTIRSIDSDEGVKIEDVGVKTTAINLEDLNTERLDWFKYVIEILMVRDEFEMLLDMQTLNISAAHKTNDEAFRDIISTAPSPLLSVLGHDDEKTFPNALLQFDNRHNYCTENNELPSWREKDPKQIKQDICLVVDTYTAVAQYLYARACLKGSMYIKKNGFEYLEKALKACDKKALFWYAEILQNGEHDVPIDIKGAERYYKEAKRRGHLDAEAALEKLKL</sequence>
<feature type="non-terminal residue" evidence="1">
    <location>
        <position position="234"/>
    </location>
</feature>
<keyword evidence="2" id="KW-1185">Reference proteome</keyword>
<reference evidence="1" key="1">
    <citation type="submission" date="2021-06" db="EMBL/GenBank/DDBJ databases">
        <authorList>
            <person name="Kallberg Y."/>
            <person name="Tangrot J."/>
            <person name="Rosling A."/>
        </authorList>
    </citation>
    <scope>NUCLEOTIDE SEQUENCE</scope>
    <source>
        <strain evidence="1">FL130A</strain>
    </source>
</reference>
<dbReference type="SUPFAM" id="SSF81901">
    <property type="entry name" value="HCP-like"/>
    <property type="match status" value="1"/>
</dbReference>
<dbReference type="EMBL" id="CAJVPS010000459">
    <property type="protein sequence ID" value="CAG8487640.1"/>
    <property type="molecule type" value="Genomic_DNA"/>
</dbReference>
<dbReference type="AlphaFoldDB" id="A0A9N8WK92"/>